<gene>
    <name evidence="2" type="ORF">B0T17DRAFT_482684</name>
</gene>
<dbReference type="PANTHER" id="PTHR35043">
    <property type="entry name" value="TRANSCRIPTION FACTOR DOMAIN-CONTAINING PROTEIN"/>
    <property type="match status" value="1"/>
</dbReference>
<feature type="transmembrane region" description="Helical" evidence="1">
    <location>
        <begin position="36"/>
        <end position="58"/>
    </location>
</feature>
<keyword evidence="1" id="KW-0812">Transmembrane</keyword>
<sequence>MSRSVSALNATGEGNEGEQTVYAWVQEPNSRGTMSIVWNSLTTVFLCTWTVLCLNLPAEDESFSNRFWRKFRWMVLALSGPEFLLCFAIGQHAAAKRSVALFQNLGSITWTMEHGFFADMGGFVLMPSDTPKFPINSKQLNYLVSKGYVSIPEVSQRDITDRTKADYFAKFVTVFQTTWFLMQVVGRGATHLHVTTLELTAVAIVVCTFGTFYCWYKKPLDVEVPIIIRPNVTIAQILIEAGPAASEPYKQTPLDFVDDFTPSWSINVTSRFGIRTGPRRRPLRRLGNCRIPQLDKPSRALLFTITHIYGSMHLIGWNFTFPTAIEQLLWRIAAATIFATTFLFWAIDRGEAWYFDKEYLKWYYLITRKKPPADEKIGRDPGRKFHAPTWVLFAHLMIAACYTVARLYLFFEGFYGLRKLPASAFECVNWNQAIPHLA</sequence>
<dbReference type="EMBL" id="JAULSR010000001">
    <property type="protein sequence ID" value="KAK0636684.1"/>
    <property type="molecule type" value="Genomic_DNA"/>
</dbReference>
<feature type="transmembrane region" description="Helical" evidence="1">
    <location>
        <begin position="328"/>
        <end position="347"/>
    </location>
</feature>
<keyword evidence="1" id="KW-1133">Transmembrane helix</keyword>
<feature type="transmembrane region" description="Helical" evidence="1">
    <location>
        <begin position="167"/>
        <end position="185"/>
    </location>
</feature>
<feature type="transmembrane region" description="Helical" evidence="1">
    <location>
        <begin position="70"/>
        <end position="90"/>
    </location>
</feature>
<protein>
    <submittedName>
        <fullName evidence="2">Uncharacterized protein</fullName>
    </submittedName>
</protein>
<comment type="caution">
    <text evidence="2">The sequence shown here is derived from an EMBL/GenBank/DDBJ whole genome shotgun (WGS) entry which is preliminary data.</text>
</comment>
<keyword evidence="1" id="KW-0472">Membrane</keyword>
<feature type="transmembrane region" description="Helical" evidence="1">
    <location>
        <begin position="197"/>
        <end position="216"/>
    </location>
</feature>
<feature type="transmembrane region" description="Helical" evidence="1">
    <location>
        <begin position="389"/>
        <end position="411"/>
    </location>
</feature>
<proteinExistence type="predicted"/>
<name>A0AA39XMK2_9PEZI</name>
<evidence type="ECO:0000313" key="2">
    <source>
        <dbReference type="EMBL" id="KAK0636684.1"/>
    </source>
</evidence>
<dbReference type="Proteomes" id="UP001174934">
    <property type="component" value="Unassembled WGS sequence"/>
</dbReference>
<evidence type="ECO:0000256" key="1">
    <source>
        <dbReference type="SAM" id="Phobius"/>
    </source>
</evidence>
<dbReference type="AlphaFoldDB" id="A0AA39XMK2"/>
<dbReference type="PANTHER" id="PTHR35043:SF8">
    <property type="entry name" value="DUF4220 DOMAIN-CONTAINING PROTEIN"/>
    <property type="match status" value="1"/>
</dbReference>
<reference evidence="2" key="1">
    <citation type="submission" date="2023-06" db="EMBL/GenBank/DDBJ databases">
        <title>Genome-scale phylogeny and comparative genomics of the fungal order Sordariales.</title>
        <authorList>
            <consortium name="Lawrence Berkeley National Laboratory"/>
            <person name="Hensen N."/>
            <person name="Bonometti L."/>
            <person name="Westerberg I."/>
            <person name="Brannstrom I.O."/>
            <person name="Guillou S."/>
            <person name="Cros-Aarteil S."/>
            <person name="Calhoun S."/>
            <person name="Haridas S."/>
            <person name="Kuo A."/>
            <person name="Mondo S."/>
            <person name="Pangilinan J."/>
            <person name="Riley R."/>
            <person name="LaButti K."/>
            <person name="Andreopoulos B."/>
            <person name="Lipzen A."/>
            <person name="Chen C."/>
            <person name="Yanf M."/>
            <person name="Daum C."/>
            <person name="Ng V."/>
            <person name="Clum A."/>
            <person name="Steindorff A."/>
            <person name="Ohm R."/>
            <person name="Martin F."/>
            <person name="Silar P."/>
            <person name="Natvig D."/>
            <person name="Lalanne C."/>
            <person name="Gautier V."/>
            <person name="Ament-velasquez S.L."/>
            <person name="Kruys A."/>
            <person name="Hutchinson M.I."/>
            <person name="Powell A.J."/>
            <person name="Barry K."/>
            <person name="Miller A.N."/>
            <person name="Grigoriev I.V."/>
            <person name="Debuchy R."/>
            <person name="Gladieux P."/>
            <person name="Thoren M.H."/>
            <person name="Johannesson H."/>
        </authorList>
    </citation>
    <scope>NUCLEOTIDE SEQUENCE</scope>
    <source>
        <strain evidence="2">SMH3391-2</strain>
    </source>
</reference>
<accession>A0AA39XMK2</accession>
<organism evidence="2 3">
    <name type="scientific">Bombardia bombarda</name>
    <dbReference type="NCBI Taxonomy" id="252184"/>
    <lineage>
        <taxon>Eukaryota</taxon>
        <taxon>Fungi</taxon>
        <taxon>Dikarya</taxon>
        <taxon>Ascomycota</taxon>
        <taxon>Pezizomycotina</taxon>
        <taxon>Sordariomycetes</taxon>
        <taxon>Sordariomycetidae</taxon>
        <taxon>Sordariales</taxon>
        <taxon>Lasiosphaeriaceae</taxon>
        <taxon>Bombardia</taxon>
    </lineage>
</organism>
<evidence type="ECO:0000313" key="3">
    <source>
        <dbReference type="Proteomes" id="UP001174934"/>
    </source>
</evidence>
<keyword evidence="3" id="KW-1185">Reference proteome</keyword>